<dbReference type="SUPFAM" id="SSF48208">
    <property type="entry name" value="Six-hairpin glycosidases"/>
    <property type="match status" value="1"/>
</dbReference>
<dbReference type="Gene3D" id="1.50.10.10">
    <property type="match status" value="1"/>
</dbReference>
<evidence type="ECO:0000256" key="8">
    <source>
        <dbReference type="PROSITE-ProRule" id="PRU10060"/>
    </source>
</evidence>
<comment type="caution">
    <text evidence="13">The sequence shown here is derived from an EMBL/GenBank/DDBJ whole genome shotgun (WGS) entry which is preliminary data.</text>
</comment>
<evidence type="ECO:0000256" key="6">
    <source>
        <dbReference type="ARBA" id="ARBA00023295"/>
    </source>
</evidence>
<dbReference type="InterPro" id="IPR011421">
    <property type="entry name" value="BCNT-C"/>
</dbReference>
<evidence type="ECO:0000256" key="2">
    <source>
        <dbReference type="ARBA" id="ARBA00007072"/>
    </source>
</evidence>
<sequence>MSKEYSLKDLYNEQSEEEEDSDFVLEENEESEGSEIEESETEEESTATVTKKRCLEETEDPLKKKAKMDAIWKEMNDTKPTKEKVQEGPSIKERVIKEEPERKETTKVNRPKSILSSLVSQYDIKIPKMNTLEKSKLDWQKFVEKEDIQDDLKYKNKDGYMEKVEFLQRVDDRRRQQLKTGQKTMASVVLAQQEANVHYTNLLNASLLFYEAQRSGKLPSDHRITWRHDSALEDGSDHQVDLTGGYYDAGLPLSYSLMSIAWSASVWFEGYERSGQVQYLDAMLKWGLDWLMRAHPDSDTFYVQVGDGNIDNNYWGPDTTIPSPRPSYPVNRTTIGTDAVAMASAALASASYLYQTRFKERRYADQLRTNAASLFNLASTAKPWTTYTTSIPALADYYRTNNYTSQLTLAALWMYKATDNSTYRSWASTWFDDFRLGQGPITVWDWSDQTNAVFVLGAELDRTQTKYARSATRVLEGVSRGQDSPCTWTADGLLWCEGFSQSNSLVPAQNMALLSLLYADLDSSRATDYRRFAAGQLDYLLGRNRMLTPYVCGIHPNSPHNPHHAGASGGTDLAQIETSPAVEAHLLVGAVVGGPDREDRFYDHRQDWAQTEVALDYNAPFQGLIAYQIYTNASDPPYVTIDRPRPVLSRPFVFPGWLVAVVVISALFVVTLVGYLVWWKRGGVKRAKAAA</sequence>
<keyword evidence="7 8" id="KW-0624">Polysaccharide degradation</keyword>
<evidence type="ECO:0000259" key="12">
    <source>
        <dbReference type="PROSITE" id="PS51279"/>
    </source>
</evidence>
<dbReference type="Pfam" id="PF00759">
    <property type="entry name" value="Glyco_hydro_9"/>
    <property type="match status" value="1"/>
</dbReference>
<dbReference type="InterPro" id="IPR001701">
    <property type="entry name" value="Glyco_hydro_9"/>
</dbReference>
<dbReference type="Pfam" id="PF07572">
    <property type="entry name" value="BCNT"/>
    <property type="match status" value="1"/>
</dbReference>
<evidence type="ECO:0000256" key="10">
    <source>
        <dbReference type="SAM" id="MobiDB-lite"/>
    </source>
</evidence>
<comment type="catalytic activity">
    <reaction evidence="1 9">
        <text>Endohydrolysis of (1-&gt;4)-beta-D-glucosidic linkages in cellulose, lichenin and cereal beta-D-glucans.</text>
        <dbReference type="EC" id="3.2.1.4"/>
    </reaction>
</comment>
<comment type="similarity">
    <text evidence="2 8 9">Belongs to the glycosyl hydrolase 9 (cellulase E) family.</text>
</comment>
<dbReference type="PANTHER" id="PTHR22298">
    <property type="entry name" value="ENDO-1,4-BETA-GLUCANASE"/>
    <property type="match status" value="1"/>
</dbReference>
<evidence type="ECO:0000256" key="3">
    <source>
        <dbReference type="ARBA" id="ARBA00022801"/>
    </source>
</evidence>
<dbReference type="GO" id="GO:0030245">
    <property type="term" value="P:cellulose catabolic process"/>
    <property type="evidence" value="ECO:0007669"/>
    <property type="project" value="UniProtKB-KW"/>
</dbReference>
<organism evidence="13 14">
    <name type="scientific">Rhizopus oryzae</name>
    <name type="common">Mucormycosis agent</name>
    <name type="synonym">Rhizopus arrhizus var. delemar</name>
    <dbReference type="NCBI Taxonomy" id="64495"/>
    <lineage>
        <taxon>Eukaryota</taxon>
        <taxon>Fungi</taxon>
        <taxon>Fungi incertae sedis</taxon>
        <taxon>Mucoromycota</taxon>
        <taxon>Mucoromycotina</taxon>
        <taxon>Mucoromycetes</taxon>
        <taxon>Mucorales</taxon>
        <taxon>Mucorineae</taxon>
        <taxon>Rhizopodaceae</taxon>
        <taxon>Rhizopus</taxon>
    </lineage>
</organism>
<dbReference type="InterPro" id="IPR012341">
    <property type="entry name" value="6hp_glycosidase-like_sf"/>
</dbReference>
<dbReference type="PROSITE" id="PS51279">
    <property type="entry name" value="BCNT_C"/>
    <property type="match status" value="1"/>
</dbReference>
<feature type="active site" evidence="8">
    <location>
        <position position="603"/>
    </location>
</feature>
<dbReference type="InterPro" id="IPR008928">
    <property type="entry name" value="6-hairpin_glycosidase_sf"/>
</dbReference>
<keyword evidence="11" id="KW-1133">Transmembrane helix</keyword>
<keyword evidence="4 9" id="KW-0136">Cellulose degradation</keyword>
<feature type="compositionally biased region" description="Acidic residues" evidence="10">
    <location>
        <begin position="14"/>
        <end position="45"/>
    </location>
</feature>
<keyword evidence="5 8" id="KW-0119">Carbohydrate metabolism</keyword>
<feature type="compositionally biased region" description="Basic and acidic residues" evidence="10">
    <location>
        <begin position="53"/>
        <end position="107"/>
    </location>
</feature>
<keyword evidence="11" id="KW-0472">Membrane</keyword>
<dbReference type="GO" id="GO:0008810">
    <property type="term" value="F:cellulase activity"/>
    <property type="evidence" value="ECO:0007669"/>
    <property type="project" value="UniProtKB-EC"/>
</dbReference>
<keyword evidence="6 8" id="KW-0326">Glycosidase</keyword>
<evidence type="ECO:0000256" key="9">
    <source>
        <dbReference type="RuleBase" id="RU361166"/>
    </source>
</evidence>
<dbReference type="EC" id="3.2.1.4" evidence="9"/>
<protein>
    <recommendedName>
        <fullName evidence="9">Endoglucanase</fullName>
        <ecNumber evidence="9">3.2.1.4</ecNumber>
    </recommendedName>
</protein>
<evidence type="ECO:0000256" key="1">
    <source>
        <dbReference type="ARBA" id="ARBA00000966"/>
    </source>
</evidence>
<name>A0A9P6XA03_RHIOR</name>
<dbReference type="InterPro" id="IPR033126">
    <property type="entry name" value="Glyco_hydro_9_Asp/Glu_AS"/>
</dbReference>
<feature type="active site" evidence="8">
    <location>
        <position position="612"/>
    </location>
</feature>
<feature type="compositionally biased region" description="Basic and acidic residues" evidence="10">
    <location>
        <begin position="1"/>
        <end position="11"/>
    </location>
</feature>
<dbReference type="EMBL" id="JAANQT010000729">
    <property type="protein sequence ID" value="KAG1308805.1"/>
    <property type="molecule type" value="Genomic_DNA"/>
</dbReference>
<evidence type="ECO:0000313" key="13">
    <source>
        <dbReference type="EMBL" id="KAG1308805.1"/>
    </source>
</evidence>
<dbReference type="Proteomes" id="UP000716291">
    <property type="component" value="Unassembled WGS sequence"/>
</dbReference>
<proteinExistence type="inferred from homology"/>
<gene>
    <name evidence="13" type="ORF">G6F64_005777</name>
</gene>
<keyword evidence="14" id="KW-1185">Reference proteome</keyword>
<feature type="transmembrane region" description="Helical" evidence="11">
    <location>
        <begin position="652"/>
        <end position="678"/>
    </location>
</feature>
<reference evidence="13" key="1">
    <citation type="journal article" date="2020" name="Microb. Genom.">
        <title>Genetic diversity of clinical and environmental Mucorales isolates obtained from an investigation of mucormycosis cases among solid organ transplant recipients.</title>
        <authorList>
            <person name="Nguyen M.H."/>
            <person name="Kaul D."/>
            <person name="Muto C."/>
            <person name="Cheng S.J."/>
            <person name="Richter R.A."/>
            <person name="Bruno V.M."/>
            <person name="Liu G."/>
            <person name="Beyhan S."/>
            <person name="Sundermann A.J."/>
            <person name="Mounaud S."/>
            <person name="Pasculle A.W."/>
            <person name="Nierman W.C."/>
            <person name="Driscoll E."/>
            <person name="Cumbie R."/>
            <person name="Clancy C.J."/>
            <person name="Dupont C.L."/>
        </authorList>
    </citation>
    <scope>NUCLEOTIDE SEQUENCE</scope>
    <source>
        <strain evidence="13">GL11</strain>
    </source>
</reference>
<feature type="region of interest" description="Disordered" evidence="10">
    <location>
        <begin position="1"/>
        <end position="109"/>
    </location>
</feature>
<feature type="domain" description="BCNT-C" evidence="12">
    <location>
        <begin position="109"/>
        <end position="188"/>
    </location>
</feature>
<evidence type="ECO:0000313" key="14">
    <source>
        <dbReference type="Proteomes" id="UP000716291"/>
    </source>
</evidence>
<keyword evidence="11" id="KW-0812">Transmembrane</keyword>
<accession>A0A9P6XA03</accession>
<dbReference type="AlphaFoldDB" id="A0A9P6XA03"/>
<evidence type="ECO:0000256" key="5">
    <source>
        <dbReference type="ARBA" id="ARBA00023277"/>
    </source>
</evidence>
<dbReference type="PROSITE" id="PS00698">
    <property type="entry name" value="GH9_3"/>
    <property type="match status" value="1"/>
</dbReference>
<evidence type="ECO:0000256" key="7">
    <source>
        <dbReference type="ARBA" id="ARBA00023326"/>
    </source>
</evidence>
<evidence type="ECO:0000256" key="11">
    <source>
        <dbReference type="SAM" id="Phobius"/>
    </source>
</evidence>
<evidence type="ECO:0000256" key="4">
    <source>
        <dbReference type="ARBA" id="ARBA00023001"/>
    </source>
</evidence>
<keyword evidence="3 8" id="KW-0378">Hydrolase</keyword>